<dbReference type="Pfam" id="PF13432">
    <property type="entry name" value="TPR_16"/>
    <property type="match status" value="1"/>
</dbReference>
<sequence>MLIKVKTYATIIIFAFFATQPNLWSQDLESAELTLEDYSDEFQEHFFEALKQKGIENYDKAIASLYKCKKLDPNNPILDYELGKNYLNSKKYEEAEEFLHAAVLKEPENEWFLRGYYKLQVATGNLAKAAELGKQVVAMNPRFKESLARLYLRTKDYDTALKLLQELDDTYGKSQSRDALRFQVNKLRGFTEVSKNGPSISTRSSENRSELDTFMNRLSELRENENYREALQKSNTGLSLYPSQPRLYYYNGWALNRKGEFRKAIFSLESGLDYIIDDPKMEVQFYEELSFAYQGINDQKNARQYLRKAEKTKKRIQ</sequence>
<dbReference type="PANTHER" id="PTHR45586">
    <property type="entry name" value="TPR REPEAT-CONTAINING PROTEIN PA4667"/>
    <property type="match status" value="1"/>
</dbReference>
<dbReference type="InterPro" id="IPR019734">
    <property type="entry name" value="TPR_rpt"/>
</dbReference>
<name>A0ABW3CZV2_9FLAO</name>
<comment type="caution">
    <text evidence="4">The sequence shown here is derived from an EMBL/GenBank/DDBJ whole genome shotgun (WGS) entry which is preliminary data.</text>
</comment>
<dbReference type="RefSeq" id="WP_386408800.1">
    <property type="nucleotide sequence ID" value="NZ_JBHTJH010000017.1"/>
</dbReference>
<dbReference type="Proteomes" id="UP001596978">
    <property type="component" value="Unassembled WGS sequence"/>
</dbReference>
<dbReference type="SMART" id="SM00028">
    <property type="entry name" value="TPR"/>
    <property type="match status" value="3"/>
</dbReference>
<dbReference type="PANTHER" id="PTHR45586:SF1">
    <property type="entry name" value="LIPOPOLYSACCHARIDE ASSEMBLY PROTEIN B"/>
    <property type="match status" value="1"/>
</dbReference>
<keyword evidence="5" id="KW-1185">Reference proteome</keyword>
<evidence type="ECO:0000256" key="1">
    <source>
        <dbReference type="ARBA" id="ARBA00022737"/>
    </source>
</evidence>
<dbReference type="InterPro" id="IPR011990">
    <property type="entry name" value="TPR-like_helical_dom_sf"/>
</dbReference>
<dbReference type="Pfam" id="PF14559">
    <property type="entry name" value="TPR_19"/>
    <property type="match status" value="1"/>
</dbReference>
<dbReference type="InterPro" id="IPR051012">
    <property type="entry name" value="CellSynth/LPSAsmb/PSIAsmb"/>
</dbReference>
<proteinExistence type="predicted"/>
<keyword evidence="1" id="KW-0677">Repeat</keyword>
<evidence type="ECO:0000256" key="3">
    <source>
        <dbReference type="PROSITE-ProRule" id="PRU00339"/>
    </source>
</evidence>
<gene>
    <name evidence="4" type="ORF">ACFQ1M_12775</name>
</gene>
<evidence type="ECO:0000256" key="2">
    <source>
        <dbReference type="ARBA" id="ARBA00022803"/>
    </source>
</evidence>
<dbReference type="SUPFAM" id="SSF48452">
    <property type="entry name" value="TPR-like"/>
    <property type="match status" value="2"/>
</dbReference>
<organism evidence="4 5">
    <name type="scientific">Sungkyunkwania multivorans</name>
    <dbReference type="NCBI Taxonomy" id="1173618"/>
    <lineage>
        <taxon>Bacteria</taxon>
        <taxon>Pseudomonadati</taxon>
        <taxon>Bacteroidota</taxon>
        <taxon>Flavobacteriia</taxon>
        <taxon>Flavobacteriales</taxon>
        <taxon>Flavobacteriaceae</taxon>
        <taxon>Sungkyunkwania</taxon>
    </lineage>
</organism>
<evidence type="ECO:0000313" key="4">
    <source>
        <dbReference type="EMBL" id="MFD0863081.1"/>
    </source>
</evidence>
<reference evidence="5" key="1">
    <citation type="journal article" date="2019" name="Int. J. Syst. Evol. Microbiol.">
        <title>The Global Catalogue of Microorganisms (GCM) 10K type strain sequencing project: providing services to taxonomists for standard genome sequencing and annotation.</title>
        <authorList>
            <consortium name="The Broad Institute Genomics Platform"/>
            <consortium name="The Broad Institute Genome Sequencing Center for Infectious Disease"/>
            <person name="Wu L."/>
            <person name="Ma J."/>
        </authorList>
    </citation>
    <scope>NUCLEOTIDE SEQUENCE [LARGE SCALE GENOMIC DNA]</scope>
    <source>
        <strain evidence="5">CCUG 62952</strain>
    </source>
</reference>
<keyword evidence="2 3" id="KW-0802">TPR repeat</keyword>
<accession>A0ABW3CZV2</accession>
<evidence type="ECO:0000313" key="5">
    <source>
        <dbReference type="Proteomes" id="UP001596978"/>
    </source>
</evidence>
<dbReference type="EMBL" id="JBHTJH010000017">
    <property type="protein sequence ID" value="MFD0863081.1"/>
    <property type="molecule type" value="Genomic_DNA"/>
</dbReference>
<protein>
    <submittedName>
        <fullName evidence="4">Tetratricopeptide repeat protein</fullName>
    </submittedName>
</protein>
<dbReference type="PROSITE" id="PS50005">
    <property type="entry name" value="TPR"/>
    <property type="match status" value="1"/>
</dbReference>
<dbReference type="Gene3D" id="1.25.40.10">
    <property type="entry name" value="Tetratricopeptide repeat domain"/>
    <property type="match status" value="2"/>
</dbReference>
<feature type="repeat" description="TPR" evidence="3">
    <location>
        <begin position="76"/>
        <end position="109"/>
    </location>
</feature>